<dbReference type="InterPro" id="IPR008962">
    <property type="entry name" value="PapD-like_sf"/>
</dbReference>
<dbReference type="GO" id="GO:0005789">
    <property type="term" value="C:endoplasmic reticulum membrane"/>
    <property type="evidence" value="ECO:0007669"/>
    <property type="project" value="InterPro"/>
</dbReference>
<evidence type="ECO:0000313" key="9">
    <source>
        <dbReference type="EMBL" id="KAJ3181977.1"/>
    </source>
</evidence>
<feature type="transmembrane region" description="Helical" evidence="7">
    <location>
        <begin position="383"/>
        <end position="402"/>
    </location>
</feature>
<dbReference type="EMBL" id="JADGJQ010000010">
    <property type="protein sequence ID" value="KAJ3181977.1"/>
    <property type="molecule type" value="Genomic_DNA"/>
</dbReference>
<dbReference type="PANTHER" id="PTHR10809:SF6">
    <property type="entry name" value="AT11025P-RELATED"/>
    <property type="match status" value="1"/>
</dbReference>
<organism evidence="9 10">
    <name type="scientific">Geranomyces variabilis</name>
    <dbReference type="NCBI Taxonomy" id="109894"/>
    <lineage>
        <taxon>Eukaryota</taxon>
        <taxon>Fungi</taxon>
        <taxon>Fungi incertae sedis</taxon>
        <taxon>Chytridiomycota</taxon>
        <taxon>Chytridiomycota incertae sedis</taxon>
        <taxon>Chytridiomycetes</taxon>
        <taxon>Spizellomycetales</taxon>
        <taxon>Powellomycetaceae</taxon>
        <taxon>Geranomyces</taxon>
    </lineage>
</organism>
<dbReference type="GO" id="GO:0061817">
    <property type="term" value="P:endoplasmic reticulum-plasma membrane tethering"/>
    <property type="evidence" value="ECO:0007669"/>
    <property type="project" value="TreeGrafter"/>
</dbReference>
<comment type="subcellular location">
    <subcellularLocation>
        <location evidence="1">Membrane</location>
        <topology evidence="1">Single-pass type IV membrane protein</topology>
    </subcellularLocation>
</comment>
<comment type="similarity">
    <text evidence="2">Belongs to the VAMP-associated protein (VAP) (TC 9.B.17) family.</text>
</comment>
<evidence type="ECO:0000256" key="7">
    <source>
        <dbReference type="SAM" id="Phobius"/>
    </source>
</evidence>
<evidence type="ECO:0000256" key="2">
    <source>
        <dbReference type="ARBA" id="ARBA00008932"/>
    </source>
</evidence>
<dbReference type="SUPFAM" id="SSF49354">
    <property type="entry name" value="PapD-like"/>
    <property type="match status" value="1"/>
</dbReference>
<comment type="caution">
    <text evidence="9">The sequence shown here is derived from an EMBL/GenBank/DDBJ whole genome shotgun (WGS) entry which is preliminary data.</text>
</comment>
<accession>A0AAD5TP37</accession>
<protein>
    <submittedName>
        <fullName evidence="9">Phosphatidylinositol-binding protein scs2</fullName>
    </submittedName>
</protein>
<dbReference type="InterPro" id="IPR016763">
    <property type="entry name" value="VAP"/>
</dbReference>
<dbReference type="PANTHER" id="PTHR10809">
    <property type="entry name" value="VESICLE-ASSOCIATED MEMBRANE PROTEIN-ASSOCIATED PROTEIN"/>
    <property type="match status" value="1"/>
</dbReference>
<evidence type="ECO:0000256" key="3">
    <source>
        <dbReference type="ARBA" id="ARBA00022692"/>
    </source>
</evidence>
<dbReference type="GO" id="GO:0090158">
    <property type="term" value="P:endoplasmic reticulum membrane organization"/>
    <property type="evidence" value="ECO:0007669"/>
    <property type="project" value="TreeGrafter"/>
</dbReference>
<dbReference type="InterPro" id="IPR013783">
    <property type="entry name" value="Ig-like_fold"/>
</dbReference>
<evidence type="ECO:0000313" key="10">
    <source>
        <dbReference type="Proteomes" id="UP001212152"/>
    </source>
</evidence>
<dbReference type="InterPro" id="IPR000535">
    <property type="entry name" value="MSP_dom"/>
</dbReference>
<dbReference type="AlphaFoldDB" id="A0AAD5TP37"/>
<keyword evidence="4 7" id="KW-1133">Transmembrane helix</keyword>
<evidence type="ECO:0000256" key="5">
    <source>
        <dbReference type="ARBA" id="ARBA00023136"/>
    </source>
</evidence>
<feature type="compositionally biased region" description="Low complexity" evidence="6">
    <location>
        <begin position="289"/>
        <end position="306"/>
    </location>
</feature>
<sequence>MADSSATKAPTSPGAGPGAGGASSYLRVTPDKEITFVPTTTTVSKRTLVVANTHPTAPAAFKIKTTAPKQYCVRPNSGRVAAGTSVEVQVMLQALKEDSAAAAATKSKDKFLVQYISLPADVMQLEGDELAARLAELWAQAEQLKKTSPDAAASVLTEKKLRCVFTSVADGDAAAGAEENGSATTTTTTTTSSSSRRRSSSSAPYHAAEFADATTDPPPAYHVSPTSTQTQPPLGLAPAPAPAPAPSASIAQLAVKPTPLPAGPTAAVASSSTLQTQPKHSPPPPPRPQQQLQTQQQQQQQQTHQPDFPSAATLKELLAAREKVKTLQAACEGYKAEIGRLAALRQRRNDTAAAAAGASSALLMASTKQQVSSGIMQVKEEGMTWQLLVLVALFSFVVGAFFF</sequence>
<name>A0AAD5TP37_9FUNG</name>
<evidence type="ECO:0000256" key="4">
    <source>
        <dbReference type="ARBA" id="ARBA00022989"/>
    </source>
</evidence>
<gene>
    <name evidence="9" type="primary">SCS2_1</name>
    <name evidence="9" type="ORF">HDU87_000315</name>
</gene>
<keyword evidence="3 7" id="KW-0812">Transmembrane</keyword>
<feature type="domain" description="MSP" evidence="8">
    <location>
        <begin position="25"/>
        <end position="166"/>
    </location>
</feature>
<evidence type="ECO:0000256" key="6">
    <source>
        <dbReference type="SAM" id="MobiDB-lite"/>
    </source>
</evidence>
<dbReference type="GO" id="GO:0005886">
    <property type="term" value="C:plasma membrane"/>
    <property type="evidence" value="ECO:0007669"/>
    <property type="project" value="TreeGrafter"/>
</dbReference>
<dbReference type="Gene3D" id="2.60.40.10">
    <property type="entry name" value="Immunoglobulins"/>
    <property type="match status" value="1"/>
</dbReference>
<proteinExistence type="inferred from homology"/>
<feature type="region of interest" description="Disordered" evidence="6">
    <location>
        <begin position="175"/>
        <end position="246"/>
    </location>
</feature>
<feature type="region of interest" description="Disordered" evidence="6">
    <location>
        <begin position="261"/>
        <end position="307"/>
    </location>
</feature>
<feature type="compositionally biased region" description="Low complexity" evidence="6">
    <location>
        <begin position="175"/>
        <end position="194"/>
    </location>
</feature>
<reference evidence="9" key="1">
    <citation type="submission" date="2020-05" db="EMBL/GenBank/DDBJ databases">
        <title>Phylogenomic resolution of chytrid fungi.</title>
        <authorList>
            <person name="Stajich J.E."/>
            <person name="Amses K."/>
            <person name="Simmons R."/>
            <person name="Seto K."/>
            <person name="Myers J."/>
            <person name="Bonds A."/>
            <person name="Quandt C.A."/>
            <person name="Barry K."/>
            <person name="Liu P."/>
            <person name="Grigoriev I."/>
            <person name="Longcore J.E."/>
            <person name="James T.Y."/>
        </authorList>
    </citation>
    <scope>NUCLEOTIDE SEQUENCE</scope>
    <source>
        <strain evidence="9">JEL0379</strain>
    </source>
</reference>
<keyword evidence="5 7" id="KW-0472">Membrane</keyword>
<dbReference type="Pfam" id="PF00635">
    <property type="entry name" value="Motile_Sperm"/>
    <property type="match status" value="1"/>
</dbReference>
<dbReference type="GO" id="GO:0033149">
    <property type="term" value="F:FFAT motif binding"/>
    <property type="evidence" value="ECO:0007669"/>
    <property type="project" value="TreeGrafter"/>
</dbReference>
<evidence type="ECO:0000256" key="1">
    <source>
        <dbReference type="ARBA" id="ARBA00004211"/>
    </source>
</evidence>
<evidence type="ECO:0000259" key="8">
    <source>
        <dbReference type="PROSITE" id="PS50202"/>
    </source>
</evidence>
<feature type="region of interest" description="Disordered" evidence="6">
    <location>
        <begin position="1"/>
        <end position="25"/>
    </location>
</feature>
<dbReference type="Proteomes" id="UP001212152">
    <property type="component" value="Unassembled WGS sequence"/>
</dbReference>
<feature type="compositionally biased region" description="Low complexity" evidence="6">
    <location>
        <begin position="1"/>
        <end position="14"/>
    </location>
</feature>
<dbReference type="PROSITE" id="PS50202">
    <property type="entry name" value="MSP"/>
    <property type="match status" value="1"/>
</dbReference>
<keyword evidence="10" id="KW-1185">Reference proteome</keyword>